<evidence type="ECO:0000256" key="1">
    <source>
        <dbReference type="ARBA" id="ARBA00023026"/>
    </source>
</evidence>
<dbReference type="Pfam" id="PF20220">
    <property type="entry name" value="ABC_toxin_N"/>
    <property type="match status" value="1"/>
</dbReference>
<feature type="coiled-coil region" evidence="2">
    <location>
        <begin position="2093"/>
        <end position="2158"/>
    </location>
</feature>
<feature type="domain" description="Neuraminidase-like" evidence="4">
    <location>
        <begin position="1408"/>
        <end position="1576"/>
    </location>
</feature>
<dbReference type="Pfam" id="PF03538">
    <property type="entry name" value="VRP1"/>
    <property type="match status" value="1"/>
</dbReference>
<dbReference type="Proteomes" id="UP001338125">
    <property type="component" value="Unassembled WGS sequence"/>
</dbReference>
<reference evidence="6 7" key="1">
    <citation type="submission" date="2024-01" db="EMBL/GenBank/DDBJ databases">
        <title>Complete genome of Cladobotryum mycophilum ATHUM6906.</title>
        <authorList>
            <person name="Christinaki A.C."/>
            <person name="Myridakis A.I."/>
            <person name="Kouvelis V.N."/>
        </authorList>
    </citation>
    <scope>NUCLEOTIDE SEQUENCE [LARGE SCALE GENOMIC DNA]</scope>
    <source>
        <strain evidence="6 7">ATHUM6906</strain>
    </source>
</reference>
<keyword evidence="2" id="KW-0175">Coiled coil</keyword>
<accession>A0ABR0S8Y0</accession>
<name>A0ABR0S8Y0_9HYPO</name>
<keyword evidence="7" id="KW-1185">Reference proteome</keyword>
<proteinExistence type="predicted"/>
<comment type="caution">
    <text evidence="6">The sequence shown here is derived from an EMBL/GenBank/DDBJ whole genome shotgun (WGS) entry which is preliminary data.</text>
</comment>
<feature type="domain" description="Tc toxin complex TcA C-terminal TcB-binding" evidence="3">
    <location>
        <begin position="2305"/>
        <end position="2594"/>
    </location>
</feature>
<evidence type="ECO:0000313" key="6">
    <source>
        <dbReference type="EMBL" id="KAK5988291.1"/>
    </source>
</evidence>
<dbReference type="InterPro" id="IPR018003">
    <property type="entry name" value="Insecticidal_toxin/plasmid_vir"/>
</dbReference>
<evidence type="ECO:0000256" key="2">
    <source>
        <dbReference type="SAM" id="Coils"/>
    </source>
</evidence>
<evidence type="ECO:0000259" key="3">
    <source>
        <dbReference type="Pfam" id="PF18276"/>
    </source>
</evidence>
<dbReference type="InterPro" id="IPR041079">
    <property type="entry name" value="Neuraminidase-like"/>
</dbReference>
<sequence length="2770" mass="312271">MSQLADRIHLEDIFKTLLPPNGSRELLGGVLPETANSQTLIQQAIEKYSPSLQDDDKSKLLLLADLVNRLQLPLELCKEVILHSDCLDIEAVIAQFWEGWHADRKRRNNATRVFEAESALITKALVTQGRFKLPPTLRDDVVKILEHLAPTVNLLKEALPPDHEAIVWLNELNDPARKQAALSFLVSVQKLCRVIVEPLDLPVLMSLGFSSSEQIAYTPLETFKALLAPHGISTEHAKRIHAEAASVQMRVEQSLMTLLQDSHQSLTPRVLKGPQPSSPSSSENTSISARFLNTLESRRGNLSSWFGDLDQVSCDDCCSVTSPAAYLVDLFRLLKNIPASFSSDNNANAPTLLDKLFDRRPDLGDLLLSCRNTSELVPYIDLVNETLESAVVYLQGRDAVESFKLTAFDADSHLHTHEATQLPQDAVNIRHEIYDEIISKKVYPSIVFPYDHSKDSLQKYLRASGATPAKLLATFRSNSRLALDDAFNQLVKDQDAVDLVYGRAYAAEVLGMSQSDYVAVTLESFYDLHSARLVHNENLSREEYQKLAGLLPPWYYWGYEDSGRDTLLDATDGNGLPFIKKQLLPRLSVDFSALVQILKTRFLGGSLTVSLIPEGEALDPEKNVPTQLEGFRLRGKDGQPLEMNSCQKLDQFARVWRRLGWEIDAVDDAICALADSQIEKQNEQPTFTITPTTIEKLAAVTELVDLAESKPERVVSLFSLTSRHLLNLPIVQAMLAQSVRDSATNETNHNVSLSVYETEYYLSLLLISLNLSYDDYLLIQETEQLGEELSIASIFTYNRLAEASRMFSVTVAEVQQLLAIISGDTPAFASPQAFVYALKTWKRLKTEGWSVSNLISVSTRLYVQATEDPEAPTLEFITGLLKSIRSVKIALSSTSTPQQVSRTSGKPPALPAPSGNIAGQSILAAIRDLFPDVSPDTIEILLKKPFGGKPTLMSLIDPVTRASPISHKDVDFTGALFVAEDTIIHLQTSLKTETETTFTIGNVRYDLVKKNEDGIYECIIPVAAGSVIYLSWPSNFFDTRVSLHLPNGQPYTTEPHPMTTEAVLDVQHAIDQILQYSILLERYPLNGPELDILSELAFTVHGFGILHGLQSYTSSRQTLARPRRQTDFARFVQRLIRYEEFPADFASQFSQVTILSKTMAEKLLRNNLPDAKLVGQDLKPRLEAVRKIGQQIQLIADMGLKEDSLELLFILAQPPRFGSNGQPLLERRQRPETRLVRLLRAALVSKELKDALKTTQDSLRNSRRRALIHYLLQHPALKAQDVVDEDSLFEIFLIDVQMGAGLETTRIKQAISTVQLFVHRSLLGMEKGIEASLIPQERWEWVSKYNLWEANRKVFLYPENWAEPTLRDNKTELFRSIEESVMQHNLDDEAVNRIIRSYAHSADHIANLEMQAFYWDKDEEVIKEGTGSFHFVARTRNAPYEYYYRRLDHILESGVPTTFWGDWQMLPFEIHSYEADHNGQALKEKGAYVVPVMWGKRLIIFLPQISVVPVTQEGGSSKVSVQMDPPGNVQEMEVSGGTSSTLGTNLEIAMAWSELIDGVWSAQQQSPDVHVIAGRDQPPPAFESFRFLVEHTEEQASVLLYREMLRKDEEARYDYLGRYELRGSRLSLVDQRPVAGQLVSQFYSALHLKPWIVFPPIRSWFFNGLTALVDSHKTDMNPFACVFELRYPTGLHHEPWFVPPKDILPFVTGRYDFAINSAQLFNSISGALRVAISTDDTVESLYKVMENATITVFDTSQIVEAQYNHVFGRYGSLLQCREDATPAAIYNWELGFHLISMLVERLMSLQAFELAIKYAHLVFNPTGTGSPKPTDSEAPWSPMWRFPPFRDGETLRRGTLDAIMDRLEPSTGSEDSMAYEIVAWRRNPFKPHTVARGRPLAYMKRFIIKYMEALIESGDVYFRQNSLETIHLAIQRYIEASHIFGPAPETVPELGKQNFKSYKDLEEKFNDFSNASVDLELSFPYFVPLSQRGLSQDGSDALQSFVLTPYFCTQANPEFLALRHKIDDRLFKIRNSLDINGNPRTLSLWDPPLNVGNLVAAAASSTRSDIALIISGFPKVMPKQKFTYLLKKSYELCEELKETSAKLLSIIEKEDREALQLLHSSHETGMQRIVLEIKLEQKREAEKGLEQLEETRKSAIMRLQYYAAVTGDDVAIPTPTTDFEEVEQNIPKPTKDDLRLMPQEVLELKHVDESTYYTNLAILMDRLAASFFAVPMPEINTQPFGIGMSIDVPHIGQAFEGIAYNHRVRADKAASDSETAAAIGRWTTRLQERRLQLNLAGREIKSIDKQIETQAARITAIEKEIELQNKTAENLLKVQDFLTTKFSSKELYAWYENSTRTYLYQTYLVTMELVRRVEAAYLFDIGPTARSNLASNGYWDQGKRGLQCGEQLWFALKQMELAYLNESRHDFEMTKTFPLTTIDPHALISIREIGEAIIDFPEILFDLEFPGHYFRRFKSVGFSFIGENKSHVPVNCTATLLDHRYRANGSPGGSYPEQSGGKDPRFVYQDFSSPITSVAMTSGQDDTGRFEVNFSGDAYLPFEGAGVISRWKLRLPNDFPQFDFQTISDVLIKVSYTAKNGGDMLYAAAVKGIRDTLLETARLSQKHNLQVCVALHVDNSPHWNQFSDDSNTGTDGMRIMEVQNIQERLPYFVRRSTIKIIAATIYVKGPDLTNCKFSLSPNRESSITDPVLEYAGRLGNAQLFQTMAGARSNSGLDIAHRSTVPWFLKLQSPDGKLPLAPACLYVNFSYALAV</sequence>
<feature type="domain" description="ABC toxin N-terminal" evidence="5">
    <location>
        <begin position="1257"/>
        <end position="1378"/>
    </location>
</feature>
<organism evidence="6 7">
    <name type="scientific">Cladobotryum mycophilum</name>
    <dbReference type="NCBI Taxonomy" id="491253"/>
    <lineage>
        <taxon>Eukaryota</taxon>
        <taxon>Fungi</taxon>
        <taxon>Dikarya</taxon>
        <taxon>Ascomycota</taxon>
        <taxon>Pezizomycotina</taxon>
        <taxon>Sordariomycetes</taxon>
        <taxon>Hypocreomycetidae</taxon>
        <taxon>Hypocreales</taxon>
        <taxon>Hypocreaceae</taxon>
        <taxon>Cladobotryum</taxon>
    </lineage>
</organism>
<protein>
    <submittedName>
        <fullName evidence="6">Toxin subunit YenA2-like protein</fullName>
    </submittedName>
</protein>
<evidence type="ECO:0000259" key="5">
    <source>
        <dbReference type="Pfam" id="PF20220"/>
    </source>
</evidence>
<dbReference type="EMBL" id="JAVFKD010000016">
    <property type="protein sequence ID" value="KAK5988291.1"/>
    <property type="molecule type" value="Genomic_DNA"/>
</dbReference>
<dbReference type="InterPro" id="IPR046839">
    <property type="entry name" value="ABC_toxin_N"/>
</dbReference>
<dbReference type="InterPro" id="IPR040840">
    <property type="entry name" value="TcA_TcB_BD"/>
</dbReference>
<gene>
    <name evidence="6" type="ORF">PT974_12435</name>
</gene>
<evidence type="ECO:0000313" key="7">
    <source>
        <dbReference type="Proteomes" id="UP001338125"/>
    </source>
</evidence>
<dbReference type="Pfam" id="PF18276">
    <property type="entry name" value="TcA_TcB_BD"/>
    <property type="match status" value="1"/>
</dbReference>
<evidence type="ECO:0000259" key="4">
    <source>
        <dbReference type="Pfam" id="PF18413"/>
    </source>
</evidence>
<dbReference type="Pfam" id="PF18413">
    <property type="entry name" value="Neuraminidase"/>
    <property type="match status" value="1"/>
</dbReference>
<keyword evidence="1" id="KW-0843">Virulence</keyword>